<keyword evidence="1" id="KW-0812">Transmembrane</keyword>
<feature type="transmembrane region" description="Helical" evidence="1">
    <location>
        <begin position="190"/>
        <end position="209"/>
    </location>
</feature>
<proteinExistence type="predicted"/>
<evidence type="ECO:0000313" key="3">
    <source>
        <dbReference type="EMBL" id="KAJ3476406.1"/>
    </source>
</evidence>
<reference evidence="3" key="1">
    <citation type="submission" date="2022-07" db="EMBL/GenBank/DDBJ databases">
        <title>Genome Sequence of Physisporinus lineatus.</title>
        <authorList>
            <person name="Buettner E."/>
        </authorList>
    </citation>
    <scope>NUCLEOTIDE SEQUENCE</scope>
    <source>
        <strain evidence="3">VT162</strain>
    </source>
</reference>
<dbReference type="InterPro" id="IPR045340">
    <property type="entry name" value="DUF6533"/>
</dbReference>
<name>A0AAD5UWH0_9APHY</name>
<accession>A0AAD5UWH0</accession>
<feature type="domain" description="DUF6533" evidence="2">
    <location>
        <begin position="23"/>
        <end position="66"/>
    </location>
</feature>
<dbReference type="AlphaFoldDB" id="A0AAD5UWH0"/>
<sequence>MSEPEIPISEIIKIYRDGQNYNYTAMSMLALLTYDMFCTFGEEVEVIWKRKFSVPTFLYLAIRLCTWGYFVFGTSLTYIPTTITNILLVGSLFAYAGVSHDLFELDALSTHPRIEAFNTLRVWAIWGRHWFPVLLVLPFALIPPCMNAYTSSHTSIVDVTSNPLPFGVCLAGIDLQDSLLKVSSYSSLSAVTRSSVIVTNLLVLILTWVKTYGIRKAAVQAGLQSDLVTLIMRDVLRVASILFTRFILKLRIIDHNNVDPDVSMHNSTIQFAAGITGNIGAPLEYADSDFEETCTRVNPSIQQQIQNPLAIGILDVDMTGGSR</sequence>
<gene>
    <name evidence="3" type="ORF">NLI96_g11177</name>
</gene>
<dbReference type="EMBL" id="JANAWD010000711">
    <property type="protein sequence ID" value="KAJ3476406.1"/>
    <property type="molecule type" value="Genomic_DNA"/>
</dbReference>
<keyword evidence="1" id="KW-0472">Membrane</keyword>
<comment type="caution">
    <text evidence="3">The sequence shown here is derived from an EMBL/GenBank/DDBJ whole genome shotgun (WGS) entry which is preliminary data.</text>
</comment>
<evidence type="ECO:0000259" key="2">
    <source>
        <dbReference type="Pfam" id="PF20151"/>
    </source>
</evidence>
<protein>
    <recommendedName>
        <fullName evidence="2">DUF6533 domain-containing protein</fullName>
    </recommendedName>
</protein>
<dbReference type="Pfam" id="PF20151">
    <property type="entry name" value="DUF6533"/>
    <property type="match status" value="1"/>
</dbReference>
<keyword evidence="1" id="KW-1133">Transmembrane helix</keyword>
<dbReference type="Proteomes" id="UP001212997">
    <property type="component" value="Unassembled WGS sequence"/>
</dbReference>
<evidence type="ECO:0000313" key="4">
    <source>
        <dbReference type="Proteomes" id="UP001212997"/>
    </source>
</evidence>
<organism evidence="3 4">
    <name type="scientific">Meripilus lineatus</name>
    <dbReference type="NCBI Taxonomy" id="2056292"/>
    <lineage>
        <taxon>Eukaryota</taxon>
        <taxon>Fungi</taxon>
        <taxon>Dikarya</taxon>
        <taxon>Basidiomycota</taxon>
        <taxon>Agaricomycotina</taxon>
        <taxon>Agaricomycetes</taxon>
        <taxon>Polyporales</taxon>
        <taxon>Meripilaceae</taxon>
        <taxon>Meripilus</taxon>
    </lineage>
</organism>
<feature type="transmembrane region" description="Helical" evidence="1">
    <location>
        <begin position="20"/>
        <end position="40"/>
    </location>
</feature>
<evidence type="ECO:0000256" key="1">
    <source>
        <dbReference type="SAM" id="Phobius"/>
    </source>
</evidence>
<keyword evidence="4" id="KW-1185">Reference proteome</keyword>
<feature type="transmembrane region" description="Helical" evidence="1">
    <location>
        <begin position="78"/>
        <end position="98"/>
    </location>
</feature>
<feature type="transmembrane region" description="Helical" evidence="1">
    <location>
        <begin position="52"/>
        <end position="72"/>
    </location>
</feature>